<feature type="transmembrane region" description="Helical" evidence="1">
    <location>
        <begin position="12"/>
        <end position="31"/>
    </location>
</feature>
<feature type="transmembrane region" description="Helical" evidence="1">
    <location>
        <begin position="85"/>
        <end position="102"/>
    </location>
</feature>
<keyword evidence="1" id="KW-1133">Transmembrane helix</keyword>
<organism evidence="2">
    <name type="scientific">marine sediment metagenome</name>
    <dbReference type="NCBI Taxonomy" id="412755"/>
    <lineage>
        <taxon>unclassified sequences</taxon>
        <taxon>metagenomes</taxon>
        <taxon>ecological metagenomes</taxon>
    </lineage>
</organism>
<feature type="transmembrane region" description="Helical" evidence="1">
    <location>
        <begin position="108"/>
        <end position="126"/>
    </location>
</feature>
<proteinExistence type="predicted"/>
<keyword evidence="1" id="KW-0812">Transmembrane</keyword>
<accession>X1AJW8</accession>
<dbReference type="EMBL" id="BART01011250">
    <property type="protein sequence ID" value="GAG82634.1"/>
    <property type="molecule type" value="Genomic_DNA"/>
</dbReference>
<evidence type="ECO:0000256" key="1">
    <source>
        <dbReference type="SAM" id="Phobius"/>
    </source>
</evidence>
<sequence>NYGCEAAHMSFVGLPTPAAAGVIVSLIVFHQEALPQLADRNTATYLVCENAIIYALPFLLLAIAVLMVSRIQYPHILNQYIKGKKPFAHLIWLLLALGVVVWKIQVALVLIFCGFAASGFVKWFYYRAHVRRRIAKWLPKTQQEEQSYPIS</sequence>
<reference evidence="2" key="1">
    <citation type="journal article" date="2014" name="Front. Microbiol.">
        <title>High frequency of phylogenetically diverse reductive dehalogenase-homologous genes in deep subseafloor sedimentary metagenomes.</title>
        <authorList>
            <person name="Kawai M."/>
            <person name="Futagami T."/>
            <person name="Toyoda A."/>
            <person name="Takaki Y."/>
            <person name="Nishi S."/>
            <person name="Hori S."/>
            <person name="Arai W."/>
            <person name="Tsubouchi T."/>
            <person name="Morono Y."/>
            <person name="Uchiyama I."/>
            <person name="Ito T."/>
            <person name="Fujiyama A."/>
            <person name="Inagaki F."/>
            <person name="Takami H."/>
        </authorList>
    </citation>
    <scope>NUCLEOTIDE SEQUENCE</scope>
    <source>
        <strain evidence="2">Expedition CK06-06</strain>
    </source>
</reference>
<protein>
    <submittedName>
        <fullName evidence="2">Uncharacterized protein</fullName>
    </submittedName>
</protein>
<keyword evidence="1" id="KW-0472">Membrane</keyword>
<evidence type="ECO:0000313" key="2">
    <source>
        <dbReference type="EMBL" id="GAG82634.1"/>
    </source>
</evidence>
<dbReference type="AlphaFoldDB" id="X1AJW8"/>
<comment type="caution">
    <text evidence="2">The sequence shown here is derived from an EMBL/GenBank/DDBJ whole genome shotgun (WGS) entry which is preliminary data.</text>
</comment>
<feature type="transmembrane region" description="Helical" evidence="1">
    <location>
        <begin position="51"/>
        <end position="73"/>
    </location>
</feature>
<gene>
    <name evidence="2" type="ORF">S01H4_24052</name>
</gene>
<feature type="non-terminal residue" evidence="2">
    <location>
        <position position="1"/>
    </location>
</feature>
<name>X1AJW8_9ZZZZ</name>